<keyword evidence="1" id="KW-0802">TPR repeat</keyword>
<name>A0A1D8P4X9_9FLAO</name>
<feature type="repeat" description="TPR" evidence="1">
    <location>
        <begin position="121"/>
        <end position="154"/>
    </location>
</feature>
<dbReference type="Gene3D" id="1.25.40.10">
    <property type="entry name" value="Tetratricopeptide repeat domain"/>
    <property type="match status" value="2"/>
</dbReference>
<dbReference type="PROSITE" id="PS50005">
    <property type="entry name" value="TPR"/>
    <property type="match status" value="3"/>
</dbReference>
<evidence type="ECO:0000256" key="2">
    <source>
        <dbReference type="SAM" id="Coils"/>
    </source>
</evidence>
<evidence type="ECO:0000313" key="6">
    <source>
        <dbReference type="Proteomes" id="UP000176050"/>
    </source>
</evidence>
<feature type="domain" description="Signal transduction histidine kinase internal region" evidence="4">
    <location>
        <begin position="489"/>
        <end position="569"/>
    </location>
</feature>
<keyword evidence="6" id="KW-1185">Reference proteome</keyword>
<dbReference type="RefSeq" id="WP_070235778.1">
    <property type="nucleotide sequence ID" value="NZ_CP017478.1"/>
</dbReference>
<dbReference type="KEGG" id="lul:LPB138_02745"/>
<evidence type="ECO:0000259" key="4">
    <source>
        <dbReference type="Pfam" id="PF06580"/>
    </source>
</evidence>
<dbReference type="InterPro" id="IPR010559">
    <property type="entry name" value="Sig_transdc_His_kin_internal"/>
</dbReference>
<keyword evidence="3" id="KW-1133">Transmembrane helix</keyword>
<dbReference type="InterPro" id="IPR036890">
    <property type="entry name" value="HATPase_C_sf"/>
</dbReference>
<dbReference type="SMART" id="SM00028">
    <property type="entry name" value="TPR"/>
    <property type="match status" value="8"/>
</dbReference>
<reference evidence="5 6" key="1">
    <citation type="submission" date="2016-10" db="EMBL/GenBank/DDBJ databases">
        <title>Lutibacter sp. LPB0138, isolated from marine gastropod.</title>
        <authorList>
            <person name="Kim E."/>
            <person name="Yi H."/>
        </authorList>
    </citation>
    <scope>NUCLEOTIDE SEQUENCE [LARGE SCALE GENOMIC DNA]</scope>
    <source>
        <strain evidence="5 6">LPB0138</strain>
    </source>
</reference>
<sequence length="692" mass="78900">MRFLYLTTFLFLFVNLSFSQKSEIDSLNSLLKNDTIQKVSELHILNELAYKYLSVDALKGVATAQKAIELAKSMNNVSGLAEALSNNGHNLSILGQDTLAIKNYGEALEIYKNNNDAYGEAKAYYNLGRIHFNWSDYNQSSNYYMQAFEMFKVDNNKPLMAKMLNSLGINNMYLNNYPEAMSNYLDALKIHDSSETKNSLSQAQVFNNLALLNNRMEDFQGALKYYEKSLNIYNIIENKQGIAMVTANIATAYDNLGDSNKAIEMYDKAYELEKEIGNKTGMANALTNTGIAYSFLSNYDKTIEYLNKTKPIYKELGNKNNLAIVYSYLGEAYFKSENTNYLKLSETNILKAIELFEEIGNQSFLIESLNTLAIIEERKGNFNKAFSALSKATKLKDSIFSKEKDEEIANLKLKYEVEKKESELNLKHAEVELLAKEEIKRQKMIKNSSIIGGIGLFIVSVLVLFLFKNRQNLISKQKKAEFESKVAETELKALRAQMNPHFIFNSLNSIGDYIENKDNESAHQFITKFAKLMRVTLENSSYREIPLDEDLEFIDLYLSVEKKRLNNKFTYEIKVSDDIDQENTLVPPLILQPFIENSIWHGLSGKNDKGHILVEIKKQNNMLICSVDDNGVGRSMTTNINKNKQSLGIQITKKRIEIINKQKHSQGDIKIIDKENNSGLRVEVNLPLELAF</sequence>
<dbReference type="Pfam" id="PF06580">
    <property type="entry name" value="His_kinase"/>
    <property type="match status" value="1"/>
</dbReference>
<dbReference type="SUPFAM" id="SSF48452">
    <property type="entry name" value="TPR-like"/>
    <property type="match status" value="2"/>
</dbReference>
<dbReference type="EMBL" id="CP017478">
    <property type="protein sequence ID" value="AOW19662.1"/>
    <property type="molecule type" value="Genomic_DNA"/>
</dbReference>
<dbReference type="InterPro" id="IPR011990">
    <property type="entry name" value="TPR-like_helical_dom_sf"/>
</dbReference>
<organism evidence="5 6">
    <name type="scientific">Urechidicola croceus</name>
    <dbReference type="NCBI Taxonomy" id="1850246"/>
    <lineage>
        <taxon>Bacteria</taxon>
        <taxon>Pseudomonadati</taxon>
        <taxon>Bacteroidota</taxon>
        <taxon>Flavobacteriia</taxon>
        <taxon>Flavobacteriales</taxon>
        <taxon>Flavobacteriaceae</taxon>
        <taxon>Urechidicola</taxon>
    </lineage>
</organism>
<feature type="transmembrane region" description="Helical" evidence="3">
    <location>
        <begin position="449"/>
        <end position="467"/>
    </location>
</feature>
<dbReference type="GO" id="GO:0016020">
    <property type="term" value="C:membrane"/>
    <property type="evidence" value="ECO:0007669"/>
    <property type="project" value="InterPro"/>
</dbReference>
<dbReference type="PANTHER" id="PTHR34220">
    <property type="entry name" value="SENSOR HISTIDINE KINASE YPDA"/>
    <property type="match status" value="1"/>
</dbReference>
<dbReference type="InterPro" id="IPR050640">
    <property type="entry name" value="Bact_2-comp_sensor_kinase"/>
</dbReference>
<dbReference type="PANTHER" id="PTHR34220:SF7">
    <property type="entry name" value="SENSOR HISTIDINE KINASE YPDA"/>
    <property type="match status" value="1"/>
</dbReference>
<evidence type="ECO:0000313" key="5">
    <source>
        <dbReference type="EMBL" id="AOW19662.1"/>
    </source>
</evidence>
<dbReference type="Pfam" id="PF13424">
    <property type="entry name" value="TPR_12"/>
    <property type="match status" value="3"/>
</dbReference>
<dbReference type="AlphaFoldDB" id="A0A1D8P4X9"/>
<protein>
    <recommendedName>
        <fullName evidence="4">Signal transduction histidine kinase internal region domain-containing protein</fullName>
    </recommendedName>
</protein>
<keyword evidence="2" id="KW-0175">Coiled coil</keyword>
<keyword evidence="3" id="KW-0472">Membrane</keyword>
<dbReference type="Proteomes" id="UP000176050">
    <property type="component" value="Chromosome"/>
</dbReference>
<dbReference type="Gene3D" id="3.30.565.10">
    <property type="entry name" value="Histidine kinase-like ATPase, C-terminal domain"/>
    <property type="match status" value="1"/>
</dbReference>
<gene>
    <name evidence="5" type="ORF">LPB138_02745</name>
</gene>
<proteinExistence type="predicted"/>
<dbReference type="GO" id="GO:0000155">
    <property type="term" value="F:phosphorelay sensor kinase activity"/>
    <property type="evidence" value="ECO:0007669"/>
    <property type="project" value="InterPro"/>
</dbReference>
<feature type="coiled-coil region" evidence="2">
    <location>
        <begin position="401"/>
        <end position="437"/>
    </location>
</feature>
<accession>A0A1D8P4X9</accession>
<dbReference type="InterPro" id="IPR019734">
    <property type="entry name" value="TPR_rpt"/>
</dbReference>
<feature type="repeat" description="TPR" evidence="1">
    <location>
        <begin position="243"/>
        <end position="276"/>
    </location>
</feature>
<evidence type="ECO:0000256" key="3">
    <source>
        <dbReference type="SAM" id="Phobius"/>
    </source>
</evidence>
<dbReference type="STRING" id="1850246.LPB138_02745"/>
<evidence type="ECO:0000256" key="1">
    <source>
        <dbReference type="PROSITE-ProRule" id="PRU00339"/>
    </source>
</evidence>
<keyword evidence="3" id="KW-0812">Transmembrane</keyword>
<dbReference type="SUPFAM" id="SSF55874">
    <property type="entry name" value="ATPase domain of HSP90 chaperone/DNA topoisomerase II/histidine kinase"/>
    <property type="match status" value="1"/>
</dbReference>
<feature type="repeat" description="TPR" evidence="1">
    <location>
        <begin position="161"/>
        <end position="194"/>
    </location>
</feature>